<dbReference type="Proteomes" id="UP000750502">
    <property type="component" value="Unassembled WGS sequence"/>
</dbReference>
<dbReference type="InterPro" id="IPR052579">
    <property type="entry name" value="Zinc_finger_SWIM"/>
</dbReference>
<gene>
    <name evidence="3" type="ORF">H9Q72_004026</name>
</gene>
<organism evidence="3 4">
    <name type="scientific">Fusarium xylarioides</name>
    <dbReference type="NCBI Taxonomy" id="221167"/>
    <lineage>
        <taxon>Eukaryota</taxon>
        <taxon>Fungi</taxon>
        <taxon>Dikarya</taxon>
        <taxon>Ascomycota</taxon>
        <taxon>Pezizomycotina</taxon>
        <taxon>Sordariomycetes</taxon>
        <taxon>Hypocreomycetidae</taxon>
        <taxon>Hypocreales</taxon>
        <taxon>Nectriaceae</taxon>
        <taxon>Fusarium</taxon>
        <taxon>Fusarium fujikuroi species complex</taxon>
    </lineage>
</organism>
<dbReference type="AlphaFoldDB" id="A0A9P7L3L8"/>
<comment type="caution">
    <text evidence="3">The sequence shown here is derived from an EMBL/GenBank/DDBJ whole genome shotgun (WGS) entry which is preliminary data.</text>
</comment>
<dbReference type="EMBL" id="JADFTT010000101">
    <property type="protein sequence ID" value="KAG5768418.1"/>
    <property type="molecule type" value="Genomic_DNA"/>
</dbReference>
<dbReference type="PANTHER" id="PTHR31569">
    <property type="entry name" value="SWIM-TYPE DOMAIN-CONTAINING PROTEIN"/>
    <property type="match status" value="1"/>
</dbReference>
<feature type="domain" description="MULE transposase" evidence="2">
    <location>
        <begin position="1"/>
        <end position="84"/>
    </location>
</feature>
<dbReference type="InterPro" id="IPR018289">
    <property type="entry name" value="MULE_transposase_dom"/>
</dbReference>
<proteinExistence type="predicted"/>
<dbReference type="Pfam" id="PF10551">
    <property type="entry name" value="MULE"/>
    <property type="match status" value="1"/>
</dbReference>
<sequence>MPLLQITGITSLHTNFSVAFGVAAKEDEEAFTWLLEELDKVRQLHKIDPPGVIISDFDDAFKSAARRVFSSSQQQLCLWHIMKNVKMHVRQKRLTFAPGEAFSNSQHQANASAPSSSTSALPSSSATLSITRKTRVNRRFEDNPDGVITAFQEMTAAASEAEFNELWGILQRDFSSRQQGILHYLRKVPMPVRKQFATYAVLRLRNYGIRSTQRVESSHHALKVYLVNRFCDLYELNEQIYVNILDREREYAVAFEKQISKRRKPYERHDQMRLLIHRVSWIAMDKLVEQIDLCKRALDPRDQYQLRRCTRAFTMQWGLPCCHKLFPLVQEGGFIQLKDLSSHWWLKADTPEQQQQLNERYEPDPDIIEAFRKRRPENEAISVPEAASTGRVHSREEIFDLQMQASQPQPSSAAANPPGKIPSSQGKKAQMLPTVRSELSYLRRELQLLREERQLEKSQHQRQPRMPFVMPSQPAQPFSISRPVASTNLPTAAYLTRARDTLTTAPTAASFSTSPGLGLVPSTAGRIYRSFTVQQSDQ</sequence>
<keyword evidence="4" id="KW-1185">Reference proteome</keyword>
<protein>
    <recommendedName>
        <fullName evidence="2">MULE transposase domain-containing protein</fullName>
    </recommendedName>
</protein>
<feature type="region of interest" description="Disordered" evidence="1">
    <location>
        <begin position="402"/>
        <end position="432"/>
    </location>
</feature>
<feature type="compositionally biased region" description="Low complexity" evidence="1">
    <location>
        <begin position="111"/>
        <end position="126"/>
    </location>
</feature>
<accession>A0A9P7L3L8</accession>
<evidence type="ECO:0000313" key="4">
    <source>
        <dbReference type="Proteomes" id="UP000750502"/>
    </source>
</evidence>
<feature type="region of interest" description="Disordered" evidence="1">
    <location>
        <begin position="105"/>
        <end position="126"/>
    </location>
</feature>
<feature type="compositionally biased region" description="Low complexity" evidence="1">
    <location>
        <begin position="402"/>
        <end position="418"/>
    </location>
</feature>
<reference evidence="3" key="1">
    <citation type="journal article" date="2020" name="bioRxiv">
        <title>Historical genomics reveals the evolutionary mechanisms behind multiple outbreaks of the host-specific coffee wilt pathogen Fusarium xylarioides.</title>
        <authorList>
            <person name="Peck D."/>
            <person name="Nowell R.W."/>
            <person name="Flood J."/>
            <person name="Ryan M.J."/>
            <person name="Barraclough T.G."/>
        </authorList>
    </citation>
    <scope>NUCLEOTIDE SEQUENCE</scope>
    <source>
        <strain evidence="3">IMI 127659i</strain>
    </source>
</reference>
<name>A0A9P7L3L8_9HYPO</name>
<dbReference type="OrthoDB" id="5153291at2759"/>
<dbReference type="PANTHER" id="PTHR31569:SF4">
    <property type="entry name" value="SWIM-TYPE DOMAIN-CONTAINING PROTEIN"/>
    <property type="match status" value="1"/>
</dbReference>
<evidence type="ECO:0000313" key="3">
    <source>
        <dbReference type="EMBL" id="KAG5768418.1"/>
    </source>
</evidence>
<reference evidence="3" key="2">
    <citation type="submission" date="2020-10" db="EMBL/GenBank/DDBJ databases">
        <authorList>
            <person name="Peck L.D."/>
            <person name="Nowell R.W."/>
            <person name="Flood J."/>
            <person name="Ryan M.J."/>
            <person name="Barraclough T.G."/>
        </authorList>
    </citation>
    <scope>NUCLEOTIDE SEQUENCE</scope>
    <source>
        <strain evidence="3">IMI 127659i</strain>
    </source>
</reference>
<evidence type="ECO:0000256" key="1">
    <source>
        <dbReference type="SAM" id="MobiDB-lite"/>
    </source>
</evidence>
<evidence type="ECO:0000259" key="2">
    <source>
        <dbReference type="Pfam" id="PF10551"/>
    </source>
</evidence>